<dbReference type="Gene3D" id="3.40.630.30">
    <property type="match status" value="1"/>
</dbReference>
<evidence type="ECO:0000259" key="1">
    <source>
        <dbReference type="PROSITE" id="PS51186"/>
    </source>
</evidence>
<reference evidence="2 3" key="1">
    <citation type="submission" date="2020-08" db="EMBL/GenBank/DDBJ databases">
        <title>Genomic Encyclopedia of Type Strains, Phase IV (KMG-IV): sequencing the most valuable type-strain genomes for metagenomic binning, comparative biology and taxonomic classification.</title>
        <authorList>
            <person name="Goeker M."/>
        </authorList>
    </citation>
    <scope>NUCLEOTIDE SEQUENCE [LARGE SCALE GENOMIC DNA]</scope>
    <source>
        <strain evidence="2 3">DSM 27165</strain>
    </source>
</reference>
<sequence length="302" mass="33038">MQALLSGLPVDVQFDVVVGALCEDAHALQQLALIQPRVRCHIATTQMATLMTKATIFVGAGGATTWERVCLRLPSIIVAVAPNQEAFNEELAMQGAQCYLGPVHMLDLPTIVSSSALLLGNSAWRQSMKRQLASKQVDGLGAQRVASAMLTFNHAAAIQLRPACMDDAVDLHTWRNHPTVRQFAGDDQEIPFATHIRWLNTALVDKDCALLIASDDAGVLGVLRFDRTRSEATISIYLVPDRIGQGLGKHLLIAGERWLQTHWSDVSRLKANVRVDNLRSAKLFETAGYQATSQHFIKRLGG</sequence>
<keyword evidence="3" id="KW-1185">Reference proteome</keyword>
<feature type="domain" description="N-acetyltransferase" evidence="1">
    <location>
        <begin position="158"/>
        <end position="302"/>
    </location>
</feature>
<name>A0A840MJ98_9PROT</name>
<dbReference type="InterPro" id="IPR016181">
    <property type="entry name" value="Acyl_CoA_acyltransferase"/>
</dbReference>
<evidence type="ECO:0000313" key="3">
    <source>
        <dbReference type="Proteomes" id="UP000575898"/>
    </source>
</evidence>
<dbReference type="EMBL" id="JACHHY010000001">
    <property type="protein sequence ID" value="MBB5016867.1"/>
    <property type="molecule type" value="Genomic_DNA"/>
</dbReference>
<dbReference type="AlphaFoldDB" id="A0A840MJ98"/>
<gene>
    <name evidence="2" type="ORF">HNQ59_000129</name>
</gene>
<keyword evidence="2" id="KW-0808">Transferase</keyword>
<dbReference type="PANTHER" id="PTHR43415:SF3">
    <property type="entry name" value="GNAT-FAMILY ACETYLTRANSFERASE"/>
    <property type="match status" value="1"/>
</dbReference>
<organism evidence="2 3">
    <name type="scientific">Chitinivorax tropicus</name>
    <dbReference type="NCBI Taxonomy" id="714531"/>
    <lineage>
        <taxon>Bacteria</taxon>
        <taxon>Pseudomonadati</taxon>
        <taxon>Pseudomonadota</taxon>
        <taxon>Betaproteobacteria</taxon>
        <taxon>Chitinivorax</taxon>
    </lineage>
</organism>
<dbReference type="GO" id="GO:0016747">
    <property type="term" value="F:acyltransferase activity, transferring groups other than amino-acyl groups"/>
    <property type="evidence" value="ECO:0007669"/>
    <property type="project" value="InterPro"/>
</dbReference>
<dbReference type="Pfam" id="PF13302">
    <property type="entry name" value="Acetyltransf_3"/>
    <property type="match status" value="1"/>
</dbReference>
<dbReference type="PROSITE" id="PS51186">
    <property type="entry name" value="GNAT"/>
    <property type="match status" value="1"/>
</dbReference>
<evidence type="ECO:0000313" key="2">
    <source>
        <dbReference type="EMBL" id="MBB5016867.1"/>
    </source>
</evidence>
<comment type="caution">
    <text evidence="2">The sequence shown here is derived from an EMBL/GenBank/DDBJ whole genome shotgun (WGS) entry which is preliminary data.</text>
</comment>
<dbReference type="Proteomes" id="UP000575898">
    <property type="component" value="Unassembled WGS sequence"/>
</dbReference>
<dbReference type="SUPFAM" id="SSF53756">
    <property type="entry name" value="UDP-Glycosyltransferase/glycogen phosphorylase"/>
    <property type="match status" value="1"/>
</dbReference>
<protein>
    <submittedName>
        <fullName evidence="2">RimJ/RimL family protein N-acetyltransferase</fullName>
    </submittedName>
</protein>
<dbReference type="Gene3D" id="3.40.50.2000">
    <property type="entry name" value="Glycogen Phosphorylase B"/>
    <property type="match status" value="1"/>
</dbReference>
<accession>A0A840MJ98</accession>
<dbReference type="InterPro" id="IPR000182">
    <property type="entry name" value="GNAT_dom"/>
</dbReference>
<dbReference type="SUPFAM" id="SSF55729">
    <property type="entry name" value="Acyl-CoA N-acyltransferases (Nat)"/>
    <property type="match status" value="1"/>
</dbReference>
<dbReference type="PANTHER" id="PTHR43415">
    <property type="entry name" value="SPERMIDINE N(1)-ACETYLTRANSFERASE"/>
    <property type="match status" value="1"/>
</dbReference>
<proteinExistence type="predicted"/>